<dbReference type="EMBL" id="UYRT01083452">
    <property type="protein sequence ID" value="VDN27469.1"/>
    <property type="molecule type" value="Genomic_DNA"/>
</dbReference>
<organism evidence="3">
    <name type="scientific">Gongylonema pulchrum</name>
    <dbReference type="NCBI Taxonomy" id="637853"/>
    <lineage>
        <taxon>Eukaryota</taxon>
        <taxon>Metazoa</taxon>
        <taxon>Ecdysozoa</taxon>
        <taxon>Nematoda</taxon>
        <taxon>Chromadorea</taxon>
        <taxon>Rhabditida</taxon>
        <taxon>Spirurina</taxon>
        <taxon>Spiruromorpha</taxon>
        <taxon>Spiruroidea</taxon>
        <taxon>Gongylonematidae</taxon>
        <taxon>Gongylonema</taxon>
    </lineage>
</organism>
<name>A0A183E5I0_9BILA</name>
<dbReference type="WBParaSite" id="GPUH_0001624301-mRNA-1">
    <property type="protein sequence ID" value="GPUH_0001624301-mRNA-1"/>
    <property type="gene ID" value="GPUH_0001624301"/>
</dbReference>
<sequence length="60" mass="6866">MLRMGTLPHPRKATGAQITHPQHEKILTKNNETVLFEVDYRNGYSLNPLTRGSMRGQAWC</sequence>
<protein>
    <submittedName>
        <fullName evidence="3">Transposase</fullName>
    </submittedName>
</protein>
<evidence type="ECO:0000313" key="2">
    <source>
        <dbReference type="Proteomes" id="UP000271098"/>
    </source>
</evidence>
<dbReference type="Proteomes" id="UP000271098">
    <property type="component" value="Unassembled WGS sequence"/>
</dbReference>
<reference evidence="3" key="1">
    <citation type="submission" date="2016-06" db="UniProtKB">
        <authorList>
            <consortium name="WormBaseParasite"/>
        </authorList>
    </citation>
    <scope>IDENTIFICATION</scope>
</reference>
<evidence type="ECO:0000313" key="3">
    <source>
        <dbReference type="WBParaSite" id="GPUH_0001624301-mRNA-1"/>
    </source>
</evidence>
<gene>
    <name evidence="1" type="ORF">GPUH_LOCUS16221</name>
</gene>
<keyword evidence="2" id="KW-1185">Reference proteome</keyword>
<evidence type="ECO:0000313" key="1">
    <source>
        <dbReference type="EMBL" id="VDN27469.1"/>
    </source>
</evidence>
<proteinExistence type="predicted"/>
<dbReference type="AlphaFoldDB" id="A0A183E5I0"/>
<reference evidence="1 2" key="2">
    <citation type="submission" date="2018-11" db="EMBL/GenBank/DDBJ databases">
        <authorList>
            <consortium name="Pathogen Informatics"/>
        </authorList>
    </citation>
    <scope>NUCLEOTIDE SEQUENCE [LARGE SCALE GENOMIC DNA]</scope>
</reference>
<dbReference type="OrthoDB" id="5805194at2759"/>
<accession>A0A183E5I0</accession>